<name>A0A1F6FH20_9BACT</name>
<evidence type="ECO:0000313" key="2">
    <source>
        <dbReference type="Proteomes" id="UP000177325"/>
    </source>
</evidence>
<dbReference type="AlphaFoldDB" id="A0A1F6FH20"/>
<dbReference type="STRING" id="1798525.A3G90_03790"/>
<accession>A0A1F6FH20</accession>
<sequence>MKNISTQNKNVPKMRPAVDLDVTTINTESTSFDFLKDEADIYTTTDVTKKYSQTTYSDES</sequence>
<comment type="caution">
    <text evidence="1">The sequence shown here is derived from an EMBL/GenBank/DDBJ whole genome shotgun (WGS) entry which is preliminary data.</text>
</comment>
<dbReference type="Proteomes" id="UP000177325">
    <property type="component" value="Unassembled WGS sequence"/>
</dbReference>
<protein>
    <submittedName>
        <fullName evidence="1">Uncharacterized protein</fullName>
    </submittedName>
</protein>
<dbReference type="EMBL" id="MFMM01000001">
    <property type="protein sequence ID" value="OGG85152.1"/>
    <property type="molecule type" value="Genomic_DNA"/>
</dbReference>
<gene>
    <name evidence="1" type="ORF">A3G90_03790</name>
</gene>
<reference evidence="1 2" key="1">
    <citation type="journal article" date="2016" name="Nat. Commun.">
        <title>Thousands of microbial genomes shed light on interconnected biogeochemical processes in an aquifer system.</title>
        <authorList>
            <person name="Anantharaman K."/>
            <person name="Brown C.T."/>
            <person name="Hug L.A."/>
            <person name="Sharon I."/>
            <person name="Castelle C.J."/>
            <person name="Probst A.J."/>
            <person name="Thomas B.C."/>
            <person name="Singh A."/>
            <person name="Wilkins M.J."/>
            <person name="Karaoz U."/>
            <person name="Brodie E.L."/>
            <person name="Williams K.H."/>
            <person name="Hubbard S.S."/>
            <person name="Banfield J.F."/>
        </authorList>
    </citation>
    <scope>NUCLEOTIDE SEQUENCE [LARGE SCALE GENOMIC DNA]</scope>
</reference>
<proteinExistence type="predicted"/>
<organism evidence="1 2">
    <name type="scientific">Candidatus Kaiserbacteria bacterium RIFCSPLOWO2_12_FULL_45_26</name>
    <dbReference type="NCBI Taxonomy" id="1798525"/>
    <lineage>
        <taxon>Bacteria</taxon>
        <taxon>Candidatus Kaiseribacteriota</taxon>
    </lineage>
</organism>
<evidence type="ECO:0000313" key="1">
    <source>
        <dbReference type="EMBL" id="OGG85152.1"/>
    </source>
</evidence>